<evidence type="ECO:0000256" key="6">
    <source>
        <dbReference type="ARBA" id="ARBA00022970"/>
    </source>
</evidence>
<dbReference type="GO" id="GO:0005283">
    <property type="term" value="F:amino acid:sodium symporter activity"/>
    <property type="evidence" value="ECO:0007669"/>
    <property type="project" value="TreeGrafter"/>
</dbReference>
<dbReference type="PANTHER" id="PTHR11616:SF321">
    <property type="entry name" value="SODIUM-DEPENDENT NUTRIENT AMINO ACID TRANSPORTER 1-RELATED"/>
    <property type="match status" value="1"/>
</dbReference>
<feature type="transmembrane region" description="Helical" evidence="17">
    <location>
        <begin position="365"/>
        <end position="387"/>
    </location>
</feature>
<evidence type="ECO:0000256" key="3">
    <source>
        <dbReference type="ARBA" id="ARBA00022448"/>
    </source>
</evidence>
<keyword evidence="5 16" id="KW-0769">Symport</keyword>
<dbReference type="Pfam" id="PF00209">
    <property type="entry name" value="SNF"/>
    <property type="match status" value="2"/>
</dbReference>
<dbReference type="PROSITE" id="PS00610">
    <property type="entry name" value="NA_NEUROTRAN_SYMP_1"/>
    <property type="match status" value="1"/>
</dbReference>
<feature type="binding site" evidence="14">
    <location>
        <position position="439"/>
    </location>
    <ligand>
        <name>Na(+)</name>
        <dbReference type="ChEBI" id="CHEBI:29101"/>
        <label>1</label>
    </ligand>
</feature>
<keyword evidence="12" id="KW-0739">Sodium transport</keyword>
<evidence type="ECO:0000256" key="5">
    <source>
        <dbReference type="ARBA" id="ARBA00022847"/>
    </source>
</evidence>
<dbReference type="SUPFAM" id="SSF161070">
    <property type="entry name" value="SNF-like"/>
    <property type="match status" value="1"/>
</dbReference>
<sequence>MSKSQNRRQLRDDAGDAISIIDSLYTQNIRIGSVQQEETEAIDLVLDVNENPPIVGVSGERAKWSREIEFLFSCIALSVGLGNVWRFPFIALENGGGAFVIPYVIVLLLIGRPVYYMEVLIGQFASRGAVGVFDMAPIMKGIAYGQVYATALATTYYASIMALTIKYLIASFAEILPWATCLPEWGENCISMTSYNSTVSDNATQVKLISSAELYFTKIVLHEKENIEHGIGTPSWDLAIYLFIVWVIIVITLIKGIHSSGKASYFLALFPYVILFILLGRAVTLPGAWNGIVYFLKPQWDQLLNADVGFVIGIPFYCRLPTVSFSFQVWYAAITQMFFSLAICLGTLIMYASFNNFHKRVHKDVIIVTTIDSCTSILAGCVIFAILGNLALETNTTDISRVVKGGAGLAFISYPEAIAKFKYLPHLFSVLFFFMLFVLGIGSNIGMSSCVITVIKDRFSHIPQWVITIGFSLCSFLCGLIYTTPGGQFLLNLIDFFGCSFIALFLAIGEIVTVSWIYGVKRFCKDIEFMCDLKTGLYWRVCWAIVTPGLMFLVLVYTLITYKPLEYKGVEYPDYIMNIAWLLWFIGVGQLPFWALYTVYTQPGSTLKEKFRQAMQPTTNWGPASPEKFEKYILFMKNSRQSTEDGWTTRFYDNIFG</sequence>
<dbReference type="GO" id="GO:0046872">
    <property type="term" value="F:metal ion binding"/>
    <property type="evidence" value="ECO:0007669"/>
    <property type="project" value="UniProtKB-KW"/>
</dbReference>
<dbReference type="InterPro" id="IPR037272">
    <property type="entry name" value="SNS_sf"/>
</dbReference>
<gene>
    <name evidence="18" type="ORF">CCAP1982_LOCUS20038</name>
</gene>
<dbReference type="AlphaFoldDB" id="A0A811V924"/>
<feature type="transmembrane region" description="Helical" evidence="17">
    <location>
        <begin position="70"/>
        <end position="91"/>
    </location>
</feature>
<keyword evidence="10 17" id="KW-0472">Membrane</keyword>
<dbReference type="PRINTS" id="PR00176">
    <property type="entry name" value="NANEUSMPORT"/>
</dbReference>
<evidence type="ECO:0000256" key="11">
    <source>
        <dbReference type="ARBA" id="ARBA00023180"/>
    </source>
</evidence>
<feature type="transmembrane region" description="Helical" evidence="17">
    <location>
        <begin position="329"/>
        <end position="353"/>
    </location>
</feature>
<dbReference type="GO" id="GO:0089718">
    <property type="term" value="P:amino acid import across plasma membrane"/>
    <property type="evidence" value="ECO:0007669"/>
    <property type="project" value="TreeGrafter"/>
</dbReference>
<evidence type="ECO:0000256" key="7">
    <source>
        <dbReference type="ARBA" id="ARBA00022989"/>
    </source>
</evidence>
<keyword evidence="4 16" id="KW-0812">Transmembrane</keyword>
<feature type="transmembrane region" description="Helical" evidence="17">
    <location>
        <begin position="580"/>
        <end position="600"/>
    </location>
</feature>
<keyword evidence="19" id="KW-1185">Reference proteome</keyword>
<keyword evidence="11" id="KW-0325">Glycoprotein</keyword>
<keyword evidence="9" id="KW-0406">Ion transport</keyword>
<evidence type="ECO:0000256" key="15">
    <source>
        <dbReference type="PIRSR" id="PIRSR600175-2"/>
    </source>
</evidence>
<evidence type="ECO:0000256" key="16">
    <source>
        <dbReference type="RuleBase" id="RU003732"/>
    </source>
</evidence>
<feature type="transmembrane region" description="Helical" evidence="17">
    <location>
        <begin position="537"/>
        <end position="560"/>
    </location>
</feature>
<evidence type="ECO:0000256" key="9">
    <source>
        <dbReference type="ARBA" id="ARBA00023065"/>
    </source>
</evidence>
<dbReference type="InterPro" id="IPR000175">
    <property type="entry name" value="Na/ntran_symport"/>
</dbReference>
<proteinExistence type="inferred from homology"/>
<evidence type="ECO:0000313" key="18">
    <source>
        <dbReference type="EMBL" id="CAD7011926.1"/>
    </source>
</evidence>
<dbReference type="GO" id="GO:0015179">
    <property type="term" value="F:L-amino acid transmembrane transporter activity"/>
    <property type="evidence" value="ECO:0007669"/>
    <property type="project" value="TreeGrafter"/>
</dbReference>
<evidence type="ECO:0000256" key="1">
    <source>
        <dbReference type="ARBA" id="ARBA00004141"/>
    </source>
</evidence>
<feature type="binding site" evidence="14">
    <location>
        <position position="79"/>
    </location>
    <ligand>
        <name>Na(+)</name>
        <dbReference type="ChEBI" id="CHEBI:29101"/>
        <label>1</label>
    </ligand>
</feature>
<feature type="binding site" evidence="14">
    <location>
        <position position="83"/>
    </location>
    <ligand>
        <name>Na(+)</name>
        <dbReference type="ChEBI" id="CHEBI:29101"/>
        <label>1</label>
    </ligand>
</feature>
<keyword evidence="8 14" id="KW-0915">Sodium</keyword>
<evidence type="ECO:0000256" key="12">
    <source>
        <dbReference type="ARBA" id="ARBA00023201"/>
    </source>
</evidence>
<feature type="transmembrane region" description="Helical" evidence="17">
    <location>
        <begin position="462"/>
        <end position="483"/>
    </location>
</feature>
<feature type="transmembrane region" description="Helical" evidence="17">
    <location>
        <begin position="97"/>
        <end position="117"/>
    </location>
</feature>
<dbReference type="EMBL" id="CAJHJT010000056">
    <property type="protein sequence ID" value="CAD7011926.1"/>
    <property type="molecule type" value="Genomic_DNA"/>
</dbReference>
<keyword evidence="7 17" id="KW-1133">Transmembrane helix</keyword>
<evidence type="ECO:0000256" key="2">
    <source>
        <dbReference type="ARBA" id="ARBA00006459"/>
    </source>
</evidence>
<feature type="transmembrane region" description="Helical" evidence="17">
    <location>
        <begin position="430"/>
        <end position="455"/>
    </location>
</feature>
<evidence type="ECO:0000256" key="4">
    <source>
        <dbReference type="ARBA" id="ARBA00022692"/>
    </source>
</evidence>
<evidence type="ECO:0000256" key="10">
    <source>
        <dbReference type="ARBA" id="ARBA00023136"/>
    </source>
</evidence>
<dbReference type="OrthoDB" id="6581954at2759"/>
<accession>A0A811V924</accession>
<evidence type="ECO:0000256" key="14">
    <source>
        <dbReference type="PIRSR" id="PIRSR600175-1"/>
    </source>
</evidence>
<keyword evidence="6" id="KW-0029">Amino-acid transport</keyword>
<keyword evidence="3 16" id="KW-0813">Transport</keyword>
<evidence type="ECO:0000256" key="13">
    <source>
        <dbReference type="ARBA" id="ARBA00037785"/>
    </source>
</evidence>
<dbReference type="PANTHER" id="PTHR11616">
    <property type="entry name" value="SODIUM/CHLORIDE DEPENDENT TRANSPORTER"/>
    <property type="match status" value="1"/>
</dbReference>
<comment type="similarity">
    <text evidence="2 16">Belongs to the sodium:neurotransmitter symporter (SNF) (TC 2.A.22) family.</text>
</comment>
<dbReference type="GO" id="GO:0005886">
    <property type="term" value="C:plasma membrane"/>
    <property type="evidence" value="ECO:0007669"/>
    <property type="project" value="TreeGrafter"/>
</dbReference>
<comment type="caution">
    <text evidence="18">The sequence shown here is derived from an EMBL/GenBank/DDBJ whole genome shotgun (WGS) entry which is preliminary data.</text>
</comment>
<keyword evidence="14" id="KW-0479">Metal-binding</keyword>
<protein>
    <recommendedName>
        <fullName evidence="16">Transporter</fullName>
    </recommendedName>
</protein>
<feature type="disulfide bond" evidence="15">
    <location>
        <begin position="181"/>
        <end position="189"/>
    </location>
</feature>
<dbReference type="Proteomes" id="UP000606786">
    <property type="component" value="Unassembled WGS sequence"/>
</dbReference>
<feature type="transmembrane region" description="Helical" evidence="17">
    <location>
        <begin position="238"/>
        <end position="254"/>
    </location>
</feature>
<keyword evidence="15" id="KW-1015">Disulfide bond</keyword>
<feature type="transmembrane region" description="Helical" evidence="17">
    <location>
        <begin position="147"/>
        <end position="169"/>
    </location>
</feature>
<evidence type="ECO:0000313" key="19">
    <source>
        <dbReference type="Proteomes" id="UP000606786"/>
    </source>
</evidence>
<feature type="transmembrane region" description="Helical" evidence="17">
    <location>
        <begin position="266"/>
        <end position="289"/>
    </location>
</feature>
<feature type="binding site" evidence="14">
    <location>
        <position position="340"/>
    </location>
    <ligand>
        <name>Na(+)</name>
        <dbReference type="ChEBI" id="CHEBI:29101"/>
        <label>1</label>
    </ligand>
</feature>
<evidence type="ECO:0000256" key="17">
    <source>
        <dbReference type="SAM" id="Phobius"/>
    </source>
</evidence>
<reference evidence="18" key="1">
    <citation type="submission" date="2020-11" db="EMBL/GenBank/DDBJ databases">
        <authorList>
            <person name="Whitehead M."/>
        </authorList>
    </citation>
    <scope>NUCLEOTIDE SEQUENCE</scope>
    <source>
        <strain evidence="18">EGII</strain>
    </source>
</reference>
<evidence type="ECO:0000256" key="8">
    <source>
        <dbReference type="ARBA" id="ARBA00023053"/>
    </source>
</evidence>
<dbReference type="PROSITE" id="PS50267">
    <property type="entry name" value="NA_NEUROTRAN_SYMP_3"/>
    <property type="match status" value="1"/>
</dbReference>
<comment type="function">
    <text evidence="13">Unusual broad substrate spectrum amino acid:sodium cotransporter that promotes absorption of the D isomers of essential amino acids. Neutral amino acids are the preferred substrates, especially methionine and phenylalanine.</text>
</comment>
<organism evidence="18 19">
    <name type="scientific">Ceratitis capitata</name>
    <name type="common">Mediterranean fruit fly</name>
    <name type="synonym">Tephritis capitata</name>
    <dbReference type="NCBI Taxonomy" id="7213"/>
    <lineage>
        <taxon>Eukaryota</taxon>
        <taxon>Metazoa</taxon>
        <taxon>Ecdysozoa</taxon>
        <taxon>Arthropoda</taxon>
        <taxon>Hexapoda</taxon>
        <taxon>Insecta</taxon>
        <taxon>Pterygota</taxon>
        <taxon>Neoptera</taxon>
        <taxon>Endopterygota</taxon>
        <taxon>Diptera</taxon>
        <taxon>Brachycera</taxon>
        <taxon>Muscomorpha</taxon>
        <taxon>Tephritoidea</taxon>
        <taxon>Tephritidae</taxon>
        <taxon>Ceratitis</taxon>
        <taxon>Ceratitis</taxon>
    </lineage>
</organism>
<feature type="binding site" evidence="14">
    <location>
        <position position="443"/>
    </location>
    <ligand>
        <name>Na(+)</name>
        <dbReference type="ChEBI" id="CHEBI:29101"/>
        <label>1</label>
    </ligand>
</feature>
<dbReference type="CDD" id="cd10324">
    <property type="entry name" value="SLC6sbd"/>
    <property type="match status" value="1"/>
</dbReference>
<feature type="transmembrane region" description="Helical" evidence="17">
    <location>
        <begin position="489"/>
        <end position="517"/>
    </location>
</feature>
<comment type="subcellular location">
    <subcellularLocation>
        <location evidence="1">Membrane</location>
        <topology evidence="1">Multi-pass membrane protein</topology>
    </subcellularLocation>
</comment>
<name>A0A811V924_CERCA</name>